<dbReference type="InterPro" id="IPR042104">
    <property type="entry name" value="PKS_dehydratase_sf"/>
</dbReference>
<evidence type="ECO:0000256" key="1">
    <source>
        <dbReference type="ARBA" id="ARBA00022450"/>
    </source>
</evidence>
<keyword evidence="9" id="KW-1185">Reference proteome</keyword>
<dbReference type="Gene3D" id="3.40.47.10">
    <property type="match status" value="1"/>
</dbReference>
<dbReference type="EMBL" id="CP009285">
    <property type="protein sequence ID" value="AIQ56947.1"/>
    <property type="molecule type" value="Genomic_DNA"/>
</dbReference>
<dbReference type="InterPro" id="IPR020807">
    <property type="entry name" value="PKS_DH"/>
</dbReference>
<dbReference type="SMART" id="SM00822">
    <property type="entry name" value="PKS_KR"/>
    <property type="match status" value="1"/>
</dbReference>
<dbReference type="PROSITE" id="PS50075">
    <property type="entry name" value="CARRIER"/>
    <property type="match status" value="1"/>
</dbReference>
<sequence length="1544" mass="172806">MEDFRKYILELFADKLIDKNVAKKMLQKLERKPVAPEHDQDIAIIGISGRFPNAVNLNEFWNRLVQGRNCISPISKERWDDIQHLVTEVPSANASKLGGFLREIDLFAAEFFRITDEEAIAMDPYQRIFLETAWGAIEDAGMLFDDIQGTKTGLFVGRDHTNNSVYETLLGKKSLEAEAGCWSGILASRVSYVFNLRGPALVVDTACSSALVALYMACKELREGKIEMAIAGGISLDYYPGKSGAAIESFVENLTGEVKTFDRKANGTIWGEGVGAVLLKPLNKALADGDNIQAIIKGIAMNNDGQSNGILAPNSDAQREVIVSAWREAKINPEMISYIEAHGTGTKLGDPIEVKGLTSAFDEFTKKKQFCSLGSLKGNIGHVQAASGMASLIKVVLSIKHGVLPASINFSEPNSYIKFYNSPLFVNDRTREWKGNDNLLTAGINSFGFTGTNCHVVIQEAPLRTEGESVNNQPSILTITAETKEGLEIALNAYKDYLSQCSFNLDYHNICYTSNTGRVHHAYRIAVVIRSVADFKEKINIACSSRFEKLQDKDIFYAYSYPKDNLQKEEQRKKAFELIRAVQQSGDNSLLLEVCKFFVSGAELDWSELYRGMNVRKVTIPATPLKRKRYWPDNVNLMQNSKTIGYRLGHPLLESHLLTTKGQTIYGARFSAKSQWVAGEHKIMGVFAVPGAAYVEMAREAGCRHFNCEKIKIDIEFLKPLTLNNSEAEREVHMILNHWDEQLNFSIVSKSSLETGKWLEHAKGEIHKEDQTYEFSSFTDYKNISLGVGSDLISINDDTFEYGPRWNCSKQAAHIDGVFVTEIELHNKYATDLLQYYLHPALVDVAVNSAARLAEGEIGIYLPHSYRSLRIFGRTPQKMISRIYKLERDSTDELIYRVEMSDVNGKVFAVVDQYCLKKVESINNIADIRNADREQMYTRTVWSEESFPAPKNSEYAANEEILLFTDQYGVGEGLRECMEADGHRLTEVRLGDKFKQLDPNTFELASHEPDCSELLDCLSNKKFKKLYYLWPLYQSNESSMETILETELNKNVFIFLDIMKGLAKRGGLRNLEVVLVTHTVNAVTGKEAVLHPFGACIQGIGKVILQENPGLKVRCIDIDSSTSSEQLYRELESTEVPYLVALRDDKRYLQELVDCDLNKLPTDKLTLKSDGIYLITGGIGGVGLEVAGYLASKNRINLALVNRSVFPERTEWKYIIQQNENKKLCNQIKLIQAIEKTGSNVVTISADIANRDELRLVLEQLRKRYGAVHGIVHSAGIAGDGLFLRKSVAKITNVLMPKIHGTLVIDELTKEDEMDFFILCSSVIGTFGMPGSADYTAANAFMDSFSADRNLKGKRTLSIGWPAWNEVGMAVDYGVSVQDNWLFDSISTSQAMQVFDELLDHRISHILVGSINKREMRNSQDSLPLKISDHLLEGANDTNEYKALNRSGSLRTYEEPNDELEKKIHDIWVKALGSDLGVEVIGVTESYFDIGGNSVLLLKLEAEMEKYDIPVTGTDIYKHSTIRELSTFLKGVFGAEAAGVNNRK</sequence>
<feature type="region of interest" description="C-terminal hotdog fold" evidence="4">
    <location>
        <begin position="783"/>
        <end position="925"/>
    </location>
</feature>
<keyword evidence="2" id="KW-0597">Phosphoprotein</keyword>
<dbReference type="Pfam" id="PF02801">
    <property type="entry name" value="Ketoacyl-synt_C"/>
    <property type="match status" value="1"/>
</dbReference>
<dbReference type="Gene3D" id="1.10.1200.10">
    <property type="entry name" value="ACP-like"/>
    <property type="match status" value="1"/>
</dbReference>
<dbReference type="Pfam" id="PF16197">
    <property type="entry name" value="KAsynt_C_assoc"/>
    <property type="match status" value="1"/>
</dbReference>
<dbReference type="CDD" id="cd08953">
    <property type="entry name" value="KR_2_SDR_x"/>
    <property type="match status" value="1"/>
</dbReference>
<dbReference type="InterPro" id="IPR049552">
    <property type="entry name" value="PKS_DH_N"/>
</dbReference>
<dbReference type="InterPro" id="IPR020841">
    <property type="entry name" value="PKS_Beta-ketoAc_synthase_dom"/>
</dbReference>
<dbReference type="InterPro" id="IPR009081">
    <property type="entry name" value="PP-bd_ACP"/>
</dbReference>
<proteinExistence type="predicted"/>
<dbReference type="InterPro" id="IPR032821">
    <property type="entry name" value="PKS_assoc"/>
</dbReference>
<dbReference type="InterPro" id="IPR049551">
    <property type="entry name" value="PKS_DH_C"/>
</dbReference>
<reference evidence="8" key="1">
    <citation type="submission" date="2014-08" db="EMBL/GenBank/DDBJ databases">
        <title>Comparative genomics of the Paenibacillus odorifer group.</title>
        <authorList>
            <person name="den Bakker H.C."/>
            <person name="Tsai Y.-C.Y.-C."/>
            <person name="Martin N."/>
            <person name="Korlach J."/>
            <person name="Wiedmann M."/>
        </authorList>
    </citation>
    <scope>NUCLEOTIDE SEQUENCE [LARGE SCALE GENOMIC DNA]</scope>
    <source>
        <strain evidence="8">DSM 13188</strain>
    </source>
</reference>
<dbReference type="Pfam" id="PF00109">
    <property type="entry name" value="ketoacyl-synt"/>
    <property type="match status" value="1"/>
</dbReference>
<dbReference type="InterPro" id="IPR036736">
    <property type="entry name" value="ACP-like_sf"/>
</dbReference>
<dbReference type="Pfam" id="PF21394">
    <property type="entry name" value="Beta-ketacyl_N"/>
    <property type="match status" value="1"/>
</dbReference>
<dbReference type="SMART" id="SM00826">
    <property type="entry name" value="PKS_DH"/>
    <property type="match status" value="1"/>
</dbReference>
<feature type="domain" description="Ketosynthase family 3 (KS3)" evidence="6">
    <location>
        <begin position="39"/>
        <end position="460"/>
    </location>
</feature>
<dbReference type="SMART" id="SM00825">
    <property type="entry name" value="PKS_KS"/>
    <property type="match status" value="1"/>
</dbReference>
<dbReference type="KEGG" id="pbd:PBOR_08400"/>
<dbReference type="InterPro" id="IPR018201">
    <property type="entry name" value="Ketoacyl_synth_AS"/>
</dbReference>
<evidence type="ECO:0000313" key="8">
    <source>
        <dbReference type="EMBL" id="AIQ56947.1"/>
    </source>
</evidence>
<dbReference type="Gene3D" id="3.10.129.110">
    <property type="entry name" value="Polyketide synthase dehydratase"/>
    <property type="match status" value="1"/>
</dbReference>
<gene>
    <name evidence="8" type="ORF">PBOR_08400</name>
</gene>
<dbReference type="PANTHER" id="PTHR43775:SF37">
    <property type="entry name" value="SI:DKEY-61P9.11"/>
    <property type="match status" value="1"/>
</dbReference>
<dbReference type="InterPro" id="IPR057326">
    <property type="entry name" value="KR_dom"/>
</dbReference>
<evidence type="ECO:0000259" key="5">
    <source>
        <dbReference type="PROSITE" id="PS50075"/>
    </source>
</evidence>
<dbReference type="HOGENOM" id="CLU_000022_35_4_9"/>
<evidence type="ECO:0000259" key="7">
    <source>
        <dbReference type="PROSITE" id="PS52019"/>
    </source>
</evidence>
<feature type="region of interest" description="N-terminal hotdog fold" evidence="4">
    <location>
        <begin position="650"/>
        <end position="773"/>
    </location>
</feature>
<dbReference type="GO" id="GO:0006633">
    <property type="term" value="P:fatty acid biosynthetic process"/>
    <property type="evidence" value="ECO:0007669"/>
    <property type="project" value="InterPro"/>
</dbReference>
<protein>
    <submittedName>
        <fullName evidence="8">Uncharacterized protein</fullName>
    </submittedName>
</protein>
<dbReference type="Pfam" id="PF14765">
    <property type="entry name" value="PS-DH"/>
    <property type="match status" value="1"/>
</dbReference>
<dbReference type="Pfam" id="PF21089">
    <property type="entry name" value="PKS_DH_N"/>
    <property type="match status" value="1"/>
</dbReference>
<dbReference type="InterPro" id="IPR013968">
    <property type="entry name" value="PKS_KR"/>
</dbReference>
<dbReference type="Gene3D" id="1.10.1240.100">
    <property type="match status" value="1"/>
</dbReference>
<dbReference type="GO" id="GO:0004312">
    <property type="term" value="F:fatty acid synthase activity"/>
    <property type="evidence" value="ECO:0007669"/>
    <property type="project" value="TreeGrafter"/>
</dbReference>
<evidence type="ECO:0000313" key="9">
    <source>
        <dbReference type="Proteomes" id="UP000029518"/>
    </source>
</evidence>
<organism evidence="8 9">
    <name type="scientific">Paenibacillus borealis</name>
    <dbReference type="NCBI Taxonomy" id="160799"/>
    <lineage>
        <taxon>Bacteria</taxon>
        <taxon>Bacillati</taxon>
        <taxon>Bacillota</taxon>
        <taxon>Bacilli</taxon>
        <taxon>Bacillales</taxon>
        <taxon>Paenibacillaceae</taxon>
        <taxon>Paenibacillus</taxon>
    </lineage>
</organism>
<dbReference type="Pfam" id="PF08659">
    <property type="entry name" value="KR"/>
    <property type="match status" value="1"/>
</dbReference>
<dbReference type="SUPFAM" id="SSF47336">
    <property type="entry name" value="ACP-like"/>
    <property type="match status" value="1"/>
</dbReference>
<dbReference type="InterPro" id="IPR016039">
    <property type="entry name" value="Thiolase-like"/>
</dbReference>
<keyword evidence="3" id="KW-0808">Transferase</keyword>
<dbReference type="Proteomes" id="UP000029518">
    <property type="component" value="Chromosome"/>
</dbReference>
<dbReference type="InterPro" id="IPR049490">
    <property type="entry name" value="C883_1060-like_KR_N"/>
</dbReference>
<evidence type="ECO:0000256" key="4">
    <source>
        <dbReference type="PROSITE-ProRule" id="PRU01363"/>
    </source>
</evidence>
<evidence type="ECO:0000256" key="3">
    <source>
        <dbReference type="ARBA" id="ARBA00022679"/>
    </source>
</evidence>
<dbReference type="InterPro" id="IPR050091">
    <property type="entry name" value="PKS_NRPS_Biosynth_Enz"/>
</dbReference>
<evidence type="ECO:0000259" key="6">
    <source>
        <dbReference type="PROSITE" id="PS52004"/>
    </source>
</evidence>
<dbReference type="GO" id="GO:0004315">
    <property type="term" value="F:3-oxoacyl-[acyl-carrier-protein] synthase activity"/>
    <property type="evidence" value="ECO:0007669"/>
    <property type="project" value="InterPro"/>
</dbReference>
<dbReference type="Gene3D" id="3.40.50.720">
    <property type="entry name" value="NAD(P)-binding Rossmann-like Domain"/>
    <property type="match status" value="1"/>
</dbReference>
<dbReference type="PANTHER" id="PTHR43775">
    <property type="entry name" value="FATTY ACID SYNTHASE"/>
    <property type="match status" value="1"/>
</dbReference>
<dbReference type="RefSeq" id="WP_042211210.1">
    <property type="nucleotide sequence ID" value="NZ_CP009285.1"/>
</dbReference>
<name>A0A089L839_PAEBO</name>
<dbReference type="InterPro" id="IPR014031">
    <property type="entry name" value="Ketoacyl_synth_C"/>
</dbReference>
<feature type="domain" description="PKS/mFAS DH" evidence="7">
    <location>
        <begin position="650"/>
        <end position="925"/>
    </location>
</feature>
<dbReference type="CDD" id="cd00833">
    <property type="entry name" value="PKS"/>
    <property type="match status" value="1"/>
</dbReference>
<dbReference type="Pfam" id="PF00550">
    <property type="entry name" value="PP-binding"/>
    <property type="match status" value="1"/>
</dbReference>
<dbReference type="InterPro" id="IPR049900">
    <property type="entry name" value="PKS_mFAS_DH"/>
</dbReference>
<feature type="domain" description="Carrier" evidence="5">
    <location>
        <begin position="1455"/>
        <end position="1533"/>
    </location>
</feature>
<dbReference type="PROSITE" id="PS00606">
    <property type="entry name" value="KS3_1"/>
    <property type="match status" value="1"/>
</dbReference>
<dbReference type="InterPro" id="IPR014030">
    <property type="entry name" value="Ketoacyl_synth_N"/>
</dbReference>
<accession>A0A089L839</accession>
<dbReference type="SUPFAM" id="SSF51735">
    <property type="entry name" value="NAD(P)-binding Rossmann-fold domains"/>
    <property type="match status" value="2"/>
</dbReference>
<keyword evidence="1" id="KW-0596">Phosphopantetheine</keyword>
<dbReference type="InterPro" id="IPR036291">
    <property type="entry name" value="NAD(P)-bd_dom_sf"/>
</dbReference>
<dbReference type="SUPFAM" id="SSF53901">
    <property type="entry name" value="Thiolase-like"/>
    <property type="match status" value="1"/>
</dbReference>
<dbReference type="OrthoDB" id="9765680at2"/>
<feature type="active site" description="Proton donor; for dehydratase activity" evidence="4">
    <location>
        <position position="844"/>
    </location>
</feature>
<evidence type="ECO:0000256" key="2">
    <source>
        <dbReference type="ARBA" id="ARBA00022553"/>
    </source>
</evidence>
<feature type="active site" description="Proton acceptor; for dehydratase activity" evidence="4">
    <location>
        <position position="681"/>
    </location>
</feature>
<dbReference type="PROSITE" id="PS52004">
    <property type="entry name" value="KS3_2"/>
    <property type="match status" value="1"/>
</dbReference>
<dbReference type="PROSITE" id="PS52019">
    <property type="entry name" value="PKS_MFAS_DH"/>
    <property type="match status" value="1"/>
</dbReference>